<accession>A0ABV8SHF2</accession>
<sequence length="388" mass="42847">MNKWTEILLDERFEEPLHGSAAPALFQNSLFVKPSFDAMKHDRYNPKSYFYSRGNNPTVNLLESKLAQLENGEDAKCFGSGMAAISAAIMSVLSAGDHVVCSNSAYQPTRDILGKYLKRFGVEATFLDAVDESGWRAAIRPNTRLFLLESPSSFLFEIQDLRAITSLAIEKGIVTIMDNTWATPVFFNPLDIGIDLVAHSLSKYISGHSDVVGGVVIGSADRLKKIKHDEAALFGGRMSPFEALLVLRGLRTLEIRMEQHQQSTLQLARFLEDQPKVRKVIHPGLESHPQHSLASSLFKGYSGLFSFILNTDLAGTKAFVDSLRIFQIGVSWGGFESLALPVAILEEPIPYVLDGQEVDVADTLVRVSVGLEDAEDLCEDMLQALKRV</sequence>
<dbReference type="Proteomes" id="UP001595755">
    <property type="component" value="Unassembled WGS sequence"/>
</dbReference>
<name>A0ABV8SHF2_9BACL</name>
<dbReference type="InterPro" id="IPR015422">
    <property type="entry name" value="PyrdxlP-dep_Trfase_small"/>
</dbReference>
<dbReference type="InterPro" id="IPR000277">
    <property type="entry name" value="Cys/Met-Metab_PyrdxlP-dep_enz"/>
</dbReference>
<dbReference type="Pfam" id="PF01053">
    <property type="entry name" value="Cys_Met_Meta_PP"/>
    <property type="match status" value="1"/>
</dbReference>
<keyword evidence="5" id="KW-1185">Reference proteome</keyword>
<comment type="caution">
    <text evidence="4">The sequence shown here is derived from an EMBL/GenBank/DDBJ whole genome shotgun (WGS) entry which is preliminary data.</text>
</comment>
<evidence type="ECO:0000313" key="5">
    <source>
        <dbReference type="Proteomes" id="UP001595755"/>
    </source>
</evidence>
<dbReference type="SUPFAM" id="SSF53383">
    <property type="entry name" value="PLP-dependent transferases"/>
    <property type="match status" value="1"/>
</dbReference>
<evidence type="ECO:0000313" key="4">
    <source>
        <dbReference type="EMBL" id="MFC4306435.1"/>
    </source>
</evidence>
<protein>
    <submittedName>
        <fullName evidence="4">Trans-sulfuration enzyme family protein</fullName>
    </submittedName>
</protein>
<dbReference type="Gene3D" id="3.40.640.10">
    <property type="entry name" value="Type I PLP-dependent aspartate aminotransferase-like (Major domain)"/>
    <property type="match status" value="1"/>
</dbReference>
<proteinExistence type="inferred from homology"/>
<dbReference type="CDD" id="cd00614">
    <property type="entry name" value="CGS_like"/>
    <property type="match status" value="1"/>
</dbReference>
<gene>
    <name evidence="4" type="ORF">ACFO1S_23710</name>
</gene>
<keyword evidence="2 3" id="KW-0663">Pyridoxal phosphate</keyword>
<evidence type="ECO:0000256" key="1">
    <source>
        <dbReference type="ARBA" id="ARBA00001933"/>
    </source>
</evidence>
<dbReference type="PANTHER" id="PTHR11808:SF80">
    <property type="entry name" value="CYSTATHIONINE GAMMA-LYASE"/>
    <property type="match status" value="1"/>
</dbReference>
<dbReference type="EMBL" id="JBHSED010000058">
    <property type="protein sequence ID" value="MFC4306435.1"/>
    <property type="molecule type" value="Genomic_DNA"/>
</dbReference>
<dbReference type="InterPro" id="IPR015424">
    <property type="entry name" value="PyrdxlP-dep_Trfase"/>
</dbReference>
<comment type="similarity">
    <text evidence="3">Belongs to the trans-sulfuration enzymes family.</text>
</comment>
<comment type="cofactor">
    <cofactor evidence="1 3">
        <name>pyridoxal 5'-phosphate</name>
        <dbReference type="ChEBI" id="CHEBI:597326"/>
    </cofactor>
</comment>
<dbReference type="PANTHER" id="PTHR11808">
    <property type="entry name" value="TRANS-SULFURATION ENZYME FAMILY MEMBER"/>
    <property type="match status" value="1"/>
</dbReference>
<dbReference type="Gene3D" id="3.90.1150.10">
    <property type="entry name" value="Aspartate Aminotransferase, domain 1"/>
    <property type="match status" value="1"/>
</dbReference>
<evidence type="ECO:0000256" key="2">
    <source>
        <dbReference type="ARBA" id="ARBA00022898"/>
    </source>
</evidence>
<evidence type="ECO:0000256" key="3">
    <source>
        <dbReference type="RuleBase" id="RU362118"/>
    </source>
</evidence>
<dbReference type="RefSeq" id="WP_204605103.1">
    <property type="nucleotide sequence ID" value="NZ_JBHSED010000058.1"/>
</dbReference>
<reference evidence="5" key="1">
    <citation type="journal article" date="2019" name="Int. J. Syst. Evol. Microbiol.">
        <title>The Global Catalogue of Microorganisms (GCM) 10K type strain sequencing project: providing services to taxonomists for standard genome sequencing and annotation.</title>
        <authorList>
            <consortium name="The Broad Institute Genomics Platform"/>
            <consortium name="The Broad Institute Genome Sequencing Center for Infectious Disease"/>
            <person name="Wu L."/>
            <person name="Ma J."/>
        </authorList>
    </citation>
    <scope>NUCLEOTIDE SEQUENCE [LARGE SCALE GENOMIC DNA]</scope>
    <source>
        <strain evidence="5">CGMCC 4.1641</strain>
    </source>
</reference>
<dbReference type="PIRSF" id="PIRSF001434">
    <property type="entry name" value="CGS"/>
    <property type="match status" value="1"/>
</dbReference>
<dbReference type="InterPro" id="IPR015421">
    <property type="entry name" value="PyrdxlP-dep_Trfase_major"/>
</dbReference>
<organism evidence="4 5">
    <name type="scientific">Cohnella boryungensis</name>
    <dbReference type="NCBI Taxonomy" id="768479"/>
    <lineage>
        <taxon>Bacteria</taxon>
        <taxon>Bacillati</taxon>
        <taxon>Bacillota</taxon>
        <taxon>Bacilli</taxon>
        <taxon>Bacillales</taxon>
        <taxon>Paenibacillaceae</taxon>
        <taxon>Cohnella</taxon>
    </lineage>
</organism>